<dbReference type="Proteomes" id="UP000198675">
    <property type="component" value="Chromosome I"/>
</dbReference>
<dbReference type="Gene3D" id="2.130.10.10">
    <property type="entry name" value="YVTN repeat-like/Quinoprotein amine dehydrogenase"/>
    <property type="match status" value="1"/>
</dbReference>
<keyword evidence="6" id="KW-1185">Reference proteome</keyword>
<dbReference type="AlphaFoldDB" id="A0A1H2LTA4"/>
<feature type="region of interest" description="Disordered" evidence="3">
    <location>
        <begin position="1"/>
        <end position="38"/>
    </location>
</feature>
<reference evidence="6" key="1">
    <citation type="submission" date="2016-10" db="EMBL/GenBank/DDBJ databases">
        <authorList>
            <person name="Varghese N."/>
            <person name="Submissions S."/>
        </authorList>
    </citation>
    <scope>NUCLEOTIDE SEQUENCE [LARGE SCALE GENOMIC DNA]</scope>
    <source>
        <strain evidence="6">KCTC 32246</strain>
    </source>
</reference>
<dbReference type="SUPFAM" id="SSF110296">
    <property type="entry name" value="Oligoxyloglucan reducing end-specific cellobiohydrolase"/>
    <property type="match status" value="1"/>
</dbReference>
<protein>
    <submittedName>
        <fullName evidence="5">Photosynthesis system II assembly factor YCF48</fullName>
    </submittedName>
</protein>
<sequence>MQSPQTVPDAGSSGSACPPSRSGVSRPDPRFRTSSRPAAHAFRKAQAQGVILPWIGRLSPWVLIAGLAYAAVFVKPSANGAPLSQPVLERRDMFFGAAGDLDSLWVVGQDGAILHGVDGATQWSREVLPTRTNLQAVAVSPAGVVVAVGNLGDLWLKAPGQAWSHAPLPVGEVGGKLLDVAFIDGHFWVSGEMGVLFRAGPDAGNWERLGDEQDVGFNAIRPGTGGDLWIAAEFGRLLRSRDGGQSWSTLELGSESLRAVAFEGQVGVAVGNAGHAYVSRDGGDSWNAVAPFTTDHLHDVVVKEGLWSVVGDHGVYFQSRTPSEAWQDVAPAGLSKGYFTRVLPVAGGNLLVGQQLAMIEAGRLTVITAGGRP</sequence>
<dbReference type="Pfam" id="PF14870">
    <property type="entry name" value="PSII_BNR"/>
    <property type="match status" value="1"/>
</dbReference>
<organism evidence="5 6">
    <name type="scientific">Pseudomonas sihuiensis</name>
    <dbReference type="NCBI Taxonomy" id="1274359"/>
    <lineage>
        <taxon>Bacteria</taxon>
        <taxon>Pseudomonadati</taxon>
        <taxon>Pseudomonadota</taxon>
        <taxon>Gammaproteobacteria</taxon>
        <taxon>Pseudomonadales</taxon>
        <taxon>Pseudomonadaceae</taxon>
        <taxon>Pseudomonas</taxon>
    </lineage>
</organism>
<gene>
    <name evidence="5" type="ORF">SAMN05216363_2163</name>
</gene>
<evidence type="ECO:0000256" key="2">
    <source>
        <dbReference type="ARBA" id="ARBA00023276"/>
    </source>
</evidence>
<dbReference type="InterPro" id="IPR015943">
    <property type="entry name" value="WD40/YVTN_repeat-like_dom_sf"/>
</dbReference>
<evidence type="ECO:0000259" key="4">
    <source>
        <dbReference type="Pfam" id="PF14870"/>
    </source>
</evidence>
<accession>A0A1H2LTA4</accession>
<dbReference type="GO" id="GO:0015979">
    <property type="term" value="P:photosynthesis"/>
    <property type="evidence" value="ECO:0007669"/>
    <property type="project" value="UniProtKB-KW"/>
</dbReference>
<name>A0A1H2LTA4_9PSED</name>
<proteinExistence type="predicted"/>
<evidence type="ECO:0000256" key="1">
    <source>
        <dbReference type="ARBA" id="ARBA00022531"/>
    </source>
</evidence>
<evidence type="ECO:0000256" key="3">
    <source>
        <dbReference type="SAM" id="MobiDB-lite"/>
    </source>
</evidence>
<feature type="domain" description="Photosynthesis system II assembly factor Ycf48/Hcf136-like" evidence="4">
    <location>
        <begin position="161"/>
        <end position="327"/>
    </location>
</feature>
<keyword evidence="2" id="KW-0604">Photosystem II</keyword>
<evidence type="ECO:0000313" key="5">
    <source>
        <dbReference type="EMBL" id="SDU84094.1"/>
    </source>
</evidence>
<dbReference type="PANTHER" id="PTHR47199:SF2">
    <property type="entry name" value="PHOTOSYSTEM II STABILITY_ASSEMBLY FACTOR HCF136, CHLOROPLASTIC"/>
    <property type="match status" value="1"/>
</dbReference>
<dbReference type="InterPro" id="IPR028203">
    <property type="entry name" value="PSII_CF48-like_dom"/>
</dbReference>
<dbReference type="EMBL" id="LT629797">
    <property type="protein sequence ID" value="SDU84094.1"/>
    <property type="molecule type" value="Genomic_DNA"/>
</dbReference>
<dbReference type="PANTHER" id="PTHR47199">
    <property type="entry name" value="PHOTOSYSTEM II STABILITY/ASSEMBLY FACTOR HCF136, CHLOROPLASTIC"/>
    <property type="match status" value="1"/>
</dbReference>
<evidence type="ECO:0000313" key="6">
    <source>
        <dbReference type="Proteomes" id="UP000198675"/>
    </source>
</evidence>
<keyword evidence="1" id="KW-0602">Photosynthesis</keyword>
<dbReference type="GO" id="GO:0009523">
    <property type="term" value="C:photosystem II"/>
    <property type="evidence" value="ECO:0007669"/>
    <property type="project" value="UniProtKB-KW"/>
</dbReference>